<comment type="caution">
    <text evidence="1">The sequence shown here is derived from an EMBL/GenBank/DDBJ whole genome shotgun (WGS) entry which is preliminary data.</text>
</comment>
<evidence type="ECO:0000313" key="1">
    <source>
        <dbReference type="EMBL" id="PTX74148.1"/>
    </source>
</evidence>
<dbReference type="AlphaFoldDB" id="A0A2T6CF68"/>
<organism evidence="1 2">
    <name type="scientific">Sulfitobacter mediterraneus</name>
    <dbReference type="NCBI Taxonomy" id="83219"/>
    <lineage>
        <taxon>Bacteria</taxon>
        <taxon>Pseudomonadati</taxon>
        <taxon>Pseudomonadota</taxon>
        <taxon>Alphaproteobacteria</taxon>
        <taxon>Rhodobacterales</taxon>
        <taxon>Roseobacteraceae</taxon>
        <taxon>Sulfitobacter</taxon>
    </lineage>
</organism>
<accession>A0A2T6CF68</accession>
<name>A0A2T6CF68_9RHOB</name>
<dbReference type="EMBL" id="QBKU01000004">
    <property type="protein sequence ID" value="PTX74148.1"/>
    <property type="molecule type" value="Genomic_DNA"/>
</dbReference>
<dbReference type="Proteomes" id="UP000244092">
    <property type="component" value="Unassembled WGS sequence"/>
</dbReference>
<dbReference type="InterPro" id="IPR025324">
    <property type="entry name" value="DUF4230"/>
</dbReference>
<dbReference type="RefSeq" id="WP_025048078.1">
    <property type="nucleotide sequence ID" value="NZ_QBKU01000004.1"/>
</dbReference>
<sequence>MDTLAKNLIQMMIIVVIGAAGFLVLGPEGSLTIPKAHNKVSHEMVRILGTDRIVTQIVVEDDKSSFLGGTDRVIAAGTVTMLIGVDVDKAEKSVPDTANPTVLVRLPDSEILTTELDEDSIVYFRKATIVQRLTELDDQERQSRIRQKIKVSAAEFVKINGLLPSMAEIEKRVREIWSETGTRTAIEFQSLTN</sequence>
<reference evidence="1 2" key="1">
    <citation type="submission" date="2018-04" db="EMBL/GenBank/DDBJ databases">
        <title>Genomic Encyclopedia of Archaeal and Bacterial Type Strains, Phase II (KMG-II): from individual species to whole genera.</title>
        <authorList>
            <person name="Goeker M."/>
        </authorList>
    </citation>
    <scope>NUCLEOTIDE SEQUENCE [LARGE SCALE GENOMIC DNA]</scope>
    <source>
        <strain evidence="1 2">DSM 12244</strain>
    </source>
</reference>
<dbReference type="Pfam" id="PF14014">
    <property type="entry name" value="DUF4230"/>
    <property type="match status" value="1"/>
</dbReference>
<evidence type="ECO:0000313" key="2">
    <source>
        <dbReference type="Proteomes" id="UP000244092"/>
    </source>
</evidence>
<protein>
    <submittedName>
        <fullName evidence="1">Uncharacterized protein DUF4230</fullName>
    </submittedName>
</protein>
<gene>
    <name evidence="1" type="ORF">C8N31_10427</name>
</gene>
<proteinExistence type="predicted"/>